<evidence type="ECO:0000256" key="3">
    <source>
        <dbReference type="ARBA" id="ARBA00022448"/>
    </source>
</evidence>
<feature type="transmembrane region" description="Helical" evidence="9">
    <location>
        <begin position="105"/>
        <end position="126"/>
    </location>
</feature>
<evidence type="ECO:0000256" key="5">
    <source>
        <dbReference type="ARBA" id="ARBA00022692"/>
    </source>
</evidence>
<dbReference type="RefSeq" id="WP_052571278.1">
    <property type="nucleotide sequence ID" value="NZ_CP009498.1"/>
</dbReference>
<dbReference type="SUPFAM" id="SSF81338">
    <property type="entry name" value="Aquaporin-like"/>
    <property type="match status" value="1"/>
</dbReference>
<protein>
    <submittedName>
        <fullName evidence="10">Aquaporin</fullName>
    </submittedName>
</protein>
<dbReference type="PROSITE" id="PS51257">
    <property type="entry name" value="PROKAR_LIPOPROTEIN"/>
    <property type="match status" value="1"/>
</dbReference>
<keyword evidence="4" id="KW-1003">Cell membrane</keyword>
<dbReference type="OrthoDB" id="9807293at2"/>
<keyword evidence="5 8" id="KW-0812">Transmembrane</keyword>
<feature type="transmembrane region" description="Helical" evidence="9">
    <location>
        <begin position="146"/>
        <end position="166"/>
    </location>
</feature>
<dbReference type="InterPro" id="IPR022357">
    <property type="entry name" value="MIP_CS"/>
</dbReference>
<sequence length="252" mass="26434">MKKAYWAELIGTLFLVLMGCGSAVVGGQIISGNVGQVFAVLFNGNQNAAVLGTAFTVFGNLSVAFAFGLTIVAMIYALGPVSGGHFNPAVTIGAWISKRINTKEAGFYILFQVIGGIVGAFLLYLITSNIFALKVTALGQNFYNAQIWWIPFIVEAIFTALFVLVVLGSTSSKANVKFAGLAIGLTLVLVHIVAIPITGTSVNPARSFGPAIFSALGGNVLALKQVWLFILAPVVGAIGGAYAWKLVSDEKK</sequence>
<keyword evidence="3 8" id="KW-0813">Transport</keyword>
<dbReference type="KEGG" id="epo:Epro_1217"/>
<keyword evidence="7 9" id="KW-0472">Membrane</keyword>
<proteinExistence type="inferred from homology"/>
<feature type="transmembrane region" description="Helical" evidence="9">
    <location>
        <begin position="178"/>
        <end position="197"/>
    </location>
</feature>
<feature type="transmembrane region" description="Helical" evidence="9">
    <location>
        <begin position="51"/>
        <end position="78"/>
    </location>
</feature>
<dbReference type="PANTHER" id="PTHR19139:SF199">
    <property type="entry name" value="MIP17260P"/>
    <property type="match status" value="1"/>
</dbReference>
<dbReference type="Pfam" id="PF00230">
    <property type="entry name" value="MIP"/>
    <property type="match status" value="1"/>
</dbReference>
<evidence type="ECO:0000313" key="10">
    <source>
        <dbReference type="EMBL" id="AKL98596.1"/>
    </source>
</evidence>
<dbReference type="InterPro" id="IPR023271">
    <property type="entry name" value="Aquaporin-like"/>
</dbReference>
<comment type="similarity">
    <text evidence="2 8">Belongs to the MIP/aquaporin (TC 1.A.8) family.</text>
</comment>
<evidence type="ECO:0000256" key="7">
    <source>
        <dbReference type="ARBA" id="ARBA00023136"/>
    </source>
</evidence>
<feature type="transmembrane region" description="Helical" evidence="9">
    <location>
        <begin position="226"/>
        <end position="244"/>
    </location>
</feature>
<dbReference type="AlphaFoldDB" id="A0A0G3WIX1"/>
<reference evidence="10 11" key="1">
    <citation type="submission" date="2014-09" db="EMBL/GenBank/DDBJ databases">
        <title>Complete genome sequence of Endomicrobium proavitum.</title>
        <authorList>
            <person name="Zheng H."/>
        </authorList>
    </citation>
    <scope>NUCLEOTIDE SEQUENCE [LARGE SCALE GENOMIC DNA]</scope>
    <source>
        <strain evidence="10 11">Rsa215</strain>
    </source>
</reference>
<evidence type="ECO:0000256" key="6">
    <source>
        <dbReference type="ARBA" id="ARBA00022989"/>
    </source>
</evidence>
<dbReference type="Gene3D" id="1.20.1080.10">
    <property type="entry name" value="Glycerol uptake facilitator protein"/>
    <property type="match status" value="1"/>
</dbReference>
<dbReference type="EMBL" id="CP009498">
    <property type="protein sequence ID" value="AKL98596.1"/>
    <property type="molecule type" value="Genomic_DNA"/>
</dbReference>
<dbReference type="PATRIC" id="fig|1408281.3.peg.1258"/>
<gene>
    <name evidence="10" type="primary">aqpZ</name>
    <name evidence="10" type="ORF">Epro_1217</name>
</gene>
<accession>A0A0G3WIX1</accession>
<dbReference type="GO" id="GO:0005886">
    <property type="term" value="C:plasma membrane"/>
    <property type="evidence" value="ECO:0007669"/>
    <property type="project" value="UniProtKB-SubCell"/>
</dbReference>
<name>A0A0G3WIX1_9BACT</name>
<evidence type="ECO:0000256" key="2">
    <source>
        <dbReference type="ARBA" id="ARBA00006175"/>
    </source>
</evidence>
<keyword evidence="11" id="KW-1185">Reference proteome</keyword>
<dbReference type="PROSITE" id="PS00221">
    <property type="entry name" value="MIP"/>
    <property type="match status" value="1"/>
</dbReference>
<dbReference type="Proteomes" id="UP000035337">
    <property type="component" value="Chromosome"/>
</dbReference>
<dbReference type="GO" id="GO:0015250">
    <property type="term" value="F:water channel activity"/>
    <property type="evidence" value="ECO:0007669"/>
    <property type="project" value="TreeGrafter"/>
</dbReference>
<evidence type="ECO:0000256" key="8">
    <source>
        <dbReference type="RuleBase" id="RU000477"/>
    </source>
</evidence>
<evidence type="ECO:0000256" key="4">
    <source>
        <dbReference type="ARBA" id="ARBA00022475"/>
    </source>
</evidence>
<dbReference type="InterPro" id="IPR034294">
    <property type="entry name" value="Aquaporin_transptr"/>
</dbReference>
<keyword evidence="6 9" id="KW-1133">Transmembrane helix</keyword>
<dbReference type="STRING" id="1408281.Epro_1217"/>
<dbReference type="PRINTS" id="PR00783">
    <property type="entry name" value="MINTRINSICP"/>
</dbReference>
<comment type="subcellular location">
    <subcellularLocation>
        <location evidence="1">Cell membrane</location>
        <topology evidence="1">Multi-pass membrane protein</topology>
    </subcellularLocation>
</comment>
<evidence type="ECO:0000256" key="9">
    <source>
        <dbReference type="SAM" id="Phobius"/>
    </source>
</evidence>
<dbReference type="PANTHER" id="PTHR19139">
    <property type="entry name" value="AQUAPORIN TRANSPORTER"/>
    <property type="match status" value="1"/>
</dbReference>
<dbReference type="InterPro" id="IPR000425">
    <property type="entry name" value="MIP"/>
</dbReference>
<organism evidence="10 11">
    <name type="scientific">Endomicrobium proavitum</name>
    <dbReference type="NCBI Taxonomy" id="1408281"/>
    <lineage>
        <taxon>Bacteria</taxon>
        <taxon>Pseudomonadati</taxon>
        <taxon>Elusimicrobiota</taxon>
        <taxon>Endomicrobiia</taxon>
        <taxon>Endomicrobiales</taxon>
        <taxon>Endomicrobiaceae</taxon>
        <taxon>Endomicrobium</taxon>
    </lineage>
</organism>
<evidence type="ECO:0000256" key="1">
    <source>
        <dbReference type="ARBA" id="ARBA00004651"/>
    </source>
</evidence>
<evidence type="ECO:0000313" key="11">
    <source>
        <dbReference type="Proteomes" id="UP000035337"/>
    </source>
</evidence>